<dbReference type="InterPro" id="IPR006665">
    <property type="entry name" value="OmpA-like"/>
</dbReference>
<evidence type="ECO:0000313" key="8">
    <source>
        <dbReference type="Proteomes" id="UP000191153"/>
    </source>
</evidence>
<dbReference type="InterPro" id="IPR006690">
    <property type="entry name" value="OMPA-like_CS"/>
</dbReference>
<evidence type="ECO:0000256" key="5">
    <source>
        <dbReference type="SAM" id="SignalP"/>
    </source>
</evidence>
<dbReference type="InterPro" id="IPR036737">
    <property type="entry name" value="OmpA-like_sf"/>
</dbReference>
<dbReference type="STRING" id="180163.SAMN02745174_00821"/>
<organism evidence="7 8">
    <name type="scientific">Cetobacterium ceti</name>
    <dbReference type="NCBI Taxonomy" id="180163"/>
    <lineage>
        <taxon>Bacteria</taxon>
        <taxon>Fusobacteriati</taxon>
        <taxon>Fusobacteriota</taxon>
        <taxon>Fusobacteriia</taxon>
        <taxon>Fusobacteriales</taxon>
        <taxon>Fusobacteriaceae</taxon>
        <taxon>Cetobacterium</taxon>
    </lineage>
</organism>
<proteinExistence type="predicted"/>
<evidence type="ECO:0000256" key="3">
    <source>
        <dbReference type="ARBA" id="ARBA00023237"/>
    </source>
</evidence>
<sequence>MNNKKKILGVLLGLQLFGACASLPQSPYGNTATGTAGGAAVGALLGQVIGQDTKGTLIGAGIGALAGLGWGAYKDRQEAEFRQRLQNTQIKIQDQGNYINLTLPSGVTFATNKYAINPGFYNPLNSIAYVLNQYPETRILIAGFTDNTGPLSYNQTLSQQRAQSVASYLISRGVNPVRISAQGYGPSDPVASNNTAAGRAENRRVEIQIYPAQ</sequence>
<name>A0A1T4LEZ5_9FUSO</name>
<gene>
    <name evidence="7" type="ORF">SAMN02745174_00821</name>
</gene>
<evidence type="ECO:0000256" key="4">
    <source>
        <dbReference type="PROSITE-ProRule" id="PRU00473"/>
    </source>
</evidence>
<keyword evidence="3" id="KW-0998">Cell outer membrane</keyword>
<dbReference type="Pfam" id="PF13488">
    <property type="entry name" value="Gly-zipper_Omp"/>
    <property type="match status" value="1"/>
</dbReference>
<reference evidence="7 8" key="1">
    <citation type="submission" date="2017-02" db="EMBL/GenBank/DDBJ databases">
        <authorList>
            <person name="Peterson S.W."/>
        </authorList>
    </citation>
    <scope>NUCLEOTIDE SEQUENCE [LARGE SCALE GENOMIC DNA]</scope>
    <source>
        <strain evidence="7 8">ATCC 700028</strain>
    </source>
</reference>
<evidence type="ECO:0000259" key="6">
    <source>
        <dbReference type="PROSITE" id="PS51123"/>
    </source>
</evidence>
<dbReference type="Pfam" id="PF00691">
    <property type="entry name" value="OmpA"/>
    <property type="match status" value="1"/>
</dbReference>
<dbReference type="OrthoDB" id="9782229at2"/>
<dbReference type="Proteomes" id="UP000191153">
    <property type="component" value="Unassembled WGS sequence"/>
</dbReference>
<feature type="signal peptide" evidence="5">
    <location>
        <begin position="1"/>
        <end position="21"/>
    </location>
</feature>
<dbReference type="EMBL" id="FUWX01000006">
    <property type="protein sequence ID" value="SJZ53191.1"/>
    <property type="molecule type" value="Genomic_DNA"/>
</dbReference>
<dbReference type="InterPro" id="IPR006664">
    <property type="entry name" value="OMP_bac"/>
</dbReference>
<dbReference type="PANTHER" id="PTHR30329">
    <property type="entry name" value="STATOR ELEMENT OF FLAGELLAR MOTOR COMPLEX"/>
    <property type="match status" value="1"/>
</dbReference>
<feature type="chain" id="PRO_5012233572" evidence="5">
    <location>
        <begin position="22"/>
        <end position="213"/>
    </location>
</feature>
<dbReference type="PRINTS" id="PR01021">
    <property type="entry name" value="OMPADOMAIN"/>
</dbReference>
<keyword evidence="5" id="KW-0732">Signal</keyword>
<dbReference type="RefSeq" id="WP_078693356.1">
    <property type="nucleotide sequence ID" value="NZ_FUWX01000006.1"/>
</dbReference>
<dbReference type="InterPro" id="IPR039567">
    <property type="entry name" value="Gly-zipper"/>
</dbReference>
<accession>A0A1T4LEZ5</accession>
<dbReference type="InterPro" id="IPR050330">
    <property type="entry name" value="Bact_OuterMem_StrucFunc"/>
</dbReference>
<dbReference type="PROSITE" id="PS51257">
    <property type="entry name" value="PROKAR_LIPOPROTEIN"/>
    <property type="match status" value="1"/>
</dbReference>
<evidence type="ECO:0000313" key="7">
    <source>
        <dbReference type="EMBL" id="SJZ53191.1"/>
    </source>
</evidence>
<protein>
    <submittedName>
        <fullName evidence="7">Chemotaxis protein MotB</fullName>
    </submittedName>
</protein>
<keyword evidence="2 4" id="KW-0472">Membrane</keyword>
<dbReference type="GO" id="GO:0009279">
    <property type="term" value="C:cell outer membrane"/>
    <property type="evidence" value="ECO:0007669"/>
    <property type="project" value="UniProtKB-SubCell"/>
</dbReference>
<dbReference type="Gene3D" id="3.30.1330.60">
    <property type="entry name" value="OmpA-like domain"/>
    <property type="match status" value="1"/>
</dbReference>
<evidence type="ECO:0000256" key="1">
    <source>
        <dbReference type="ARBA" id="ARBA00004442"/>
    </source>
</evidence>
<evidence type="ECO:0000256" key="2">
    <source>
        <dbReference type="ARBA" id="ARBA00023136"/>
    </source>
</evidence>
<keyword evidence="8" id="KW-1185">Reference proteome</keyword>
<dbReference type="PROSITE" id="PS01068">
    <property type="entry name" value="OMPA_1"/>
    <property type="match status" value="1"/>
</dbReference>
<comment type="subcellular location">
    <subcellularLocation>
        <location evidence="1">Cell outer membrane</location>
    </subcellularLocation>
</comment>
<dbReference type="PRINTS" id="PR01023">
    <property type="entry name" value="NAFLGMOTY"/>
</dbReference>
<dbReference type="PANTHER" id="PTHR30329:SF21">
    <property type="entry name" value="LIPOPROTEIN YIAD-RELATED"/>
    <property type="match status" value="1"/>
</dbReference>
<dbReference type="PROSITE" id="PS51123">
    <property type="entry name" value="OMPA_2"/>
    <property type="match status" value="1"/>
</dbReference>
<dbReference type="SUPFAM" id="SSF103088">
    <property type="entry name" value="OmpA-like"/>
    <property type="match status" value="1"/>
</dbReference>
<feature type="domain" description="OmpA-like" evidence="6">
    <location>
        <begin position="95"/>
        <end position="213"/>
    </location>
</feature>
<dbReference type="CDD" id="cd07185">
    <property type="entry name" value="OmpA_C-like"/>
    <property type="match status" value="1"/>
</dbReference>
<dbReference type="AlphaFoldDB" id="A0A1T4LEZ5"/>